<feature type="transmembrane region" description="Helical" evidence="5">
    <location>
        <begin position="116"/>
        <end position="136"/>
    </location>
</feature>
<keyword evidence="5" id="KW-0812">Transmembrane</keyword>
<feature type="transmembrane region" description="Helical" evidence="5">
    <location>
        <begin position="44"/>
        <end position="65"/>
    </location>
</feature>
<proteinExistence type="predicted"/>
<keyword evidence="3" id="KW-1015">Disulfide bond</keyword>
<organism evidence="7 8">
    <name type="scientific">Janthinobacterium lividum</name>
    <dbReference type="NCBI Taxonomy" id="29581"/>
    <lineage>
        <taxon>Bacteria</taxon>
        <taxon>Pseudomonadati</taxon>
        <taxon>Pseudomonadota</taxon>
        <taxon>Betaproteobacteria</taxon>
        <taxon>Burkholderiales</taxon>
        <taxon>Oxalobacteraceae</taxon>
        <taxon>Janthinobacterium</taxon>
    </lineage>
</organism>
<dbReference type="InterPro" id="IPR050553">
    <property type="entry name" value="Thioredoxin_ResA/DsbE_sf"/>
</dbReference>
<feature type="transmembrane region" description="Helical" evidence="5">
    <location>
        <begin position="6"/>
        <end position="32"/>
    </location>
</feature>
<dbReference type="PANTHER" id="PTHR42852">
    <property type="entry name" value="THIOL:DISULFIDE INTERCHANGE PROTEIN DSBE"/>
    <property type="match status" value="1"/>
</dbReference>
<feature type="domain" description="Thioredoxin" evidence="6">
    <location>
        <begin position="138"/>
        <end position="276"/>
    </location>
</feature>
<dbReference type="SUPFAM" id="SSF52833">
    <property type="entry name" value="Thioredoxin-like"/>
    <property type="match status" value="1"/>
</dbReference>
<dbReference type="GO" id="GO:0030313">
    <property type="term" value="C:cell envelope"/>
    <property type="evidence" value="ECO:0007669"/>
    <property type="project" value="UniProtKB-SubCell"/>
</dbReference>
<evidence type="ECO:0000313" key="8">
    <source>
        <dbReference type="Proteomes" id="UP000662821"/>
    </source>
</evidence>
<dbReference type="EMBL" id="CP071520">
    <property type="protein sequence ID" value="QSX98477.1"/>
    <property type="molecule type" value="Genomic_DNA"/>
</dbReference>
<protein>
    <submittedName>
        <fullName evidence="7">TlpA family protein disulfide reductase</fullName>
    </submittedName>
</protein>
<gene>
    <name evidence="7" type="ORF">J3P46_11630</name>
</gene>
<dbReference type="Pfam" id="PF08534">
    <property type="entry name" value="Redoxin"/>
    <property type="match status" value="1"/>
</dbReference>
<dbReference type="GO" id="GO:0015036">
    <property type="term" value="F:disulfide oxidoreductase activity"/>
    <property type="evidence" value="ECO:0007669"/>
    <property type="project" value="UniProtKB-ARBA"/>
</dbReference>
<dbReference type="PROSITE" id="PS00194">
    <property type="entry name" value="THIOREDOXIN_1"/>
    <property type="match status" value="1"/>
</dbReference>
<feature type="transmembrane region" description="Helical" evidence="5">
    <location>
        <begin position="142"/>
        <end position="163"/>
    </location>
</feature>
<dbReference type="PANTHER" id="PTHR42852:SF6">
    <property type="entry name" value="THIOL:DISULFIDE INTERCHANGE PROTEIN DSBE"/>
    <property type="match status" value="1"/>
</dbReference>
<evidence type="ECO:0000256" key="3">
    <source>
        <dbReference type="ARBA" id="ARBA00023157"/>
    </source>
</evidence>
<reference evidence="7 8" key="1">
    <citation type="submission" date="2021-03" db="EMBL/GenBank/DDBJ databases">
        <title>Draft genome sequence of Janthinobacterium sp. strain PLB02 isolated from infected primmorphs (Lubomirskia baicalensis).</title>
        <authorList>
            <person name="Chernogor L.I."/>
            <person name="Belikov S.I."/>
            <person name="Petrushin I.S."/>
        </authorList>
    </citation>
    <scope>NUCLEOTIDE SEQUENCE [LARGE SCALE GENOMIC DNA]</scope>
    <source>
        <strain evidence="7 8">PLB02</strain>
    </source>
</reference>
<evidence type="ECO:0000313" key="7">
    <source>
        <dbReference type="EMBL" id="QSX98477.1"/>
    </source>
</evidence>
<dbReference type="RefSeq" id="WP_151094241.1">
    <property type="nucleotide sequence ID" value="NZ_CP071520.1"/>
</dbReference>
<name>A0AAJ4T7P3_9BURK</name>
<dbReference type="GO" id="GO:0017004">
    <property type="term" value="P:cytochrome complex assembly"/>
    <property type="evidence" value="ECO:0007669"/>
    <property type="project" value="UniProtKB-KW"/>
</dbReference>
<dbReference type="CDD" id="cd02966">
    <property type="entry name" value="TlpA_like_family"/>
    <property type="match status" value="1"/>
</dbReference>
<feature type="transmembrane region" description="Helical" evidence="5">
    <location>
        <begin position="85"/>
        <end position="104"/>
    </location>
</feature>
<keyword evidence="2" id="KW-0201">Cytochrome c-type biogenesis</keyword>
<dbReference type="PROSITE" id="PS51352">
    <property type="entry name" value="THIOREDOXIN_2"/>
    <property type="match status" value="1"/>
</dbReference>
<evidence type="ECO:0000259" key="6">
    <source>
        <dbReference type="PROSITE" id="PS51352"/>
    </source>
</evidence>
<evidence type="ECO:0000256" key="5">
    <source>
        <dbReference type="SAM" id="Phobius"/>
    </source>
</evidence>
<comment type="subcellular location">
    <subcellularLocation>
        <location evidence="1">Cell envelope</location>
    </subcellularLocation>
</comment>
<dbReference type="InterPro" id="IPR013766">
    <property type="entry name" value="Thioredoxin_domain"/>
</dbReference>
<keyword evidence="5" id="KW-0472">Membrane</keyword>
<evidence type="ECO:0000256" key="2">
    <source>
        <dbReference type="ARBA" id="ARBA00022748"/>
    </source>
</evidence>
<keyword evidence="4" id="KW-0676">Redox-active center</keyword>
<evidence type="ECO:0000256" key="1">
    <source>
        <dbReference type="ARBA" id="ARBA00004196"/>
    </source>
</evidence>
<sequence>MLSLQIGPLALPTGLVLLFVFLCVAYGVAGWLRRYRQLPDAGPLVSDMLIAGLLAARLAFVLRWHEQYFSSPSAAPWSIINIRDGGFMAPAGIAAALAIAAWRCRRPAMAAMRRPLAISVASGALAWGVLSAGISLAYDKPVALPAVALRAIGGAPVTLAALAGGKPMVVNLWASWCPPCRREMPVLAAAQQARADIVFVYANQREDAAAASAFLDRSGVTLRNVVLDSEAALGKAAGSSALPTTLFYDAQGRLVDTHLGELSDASLASKLQKIAPAP</sequence>
<dbReference type="Gene3D" id="3.40.30.10">
    <property type="entry name" value="Glutaredoxin"/>
    <property type="match status" value="1"/>
</dbReference>
<evidence type="ECO:0000256" key="4">
    <source>
        <dbReference type="ARBA" id="ARBA00023284"/>
    </source>
</evidence>
<dbReference type="InterPro" id="IPR017937">
    <property type="entry name" value="Thioredoxin_CS"/>
</dbReference>
<accession>A0AAJ4T7P3</accession>
<keyword evidence="5" id="KW-1133">Transmembrane helix</keyword>
<dbReference type="InterPro" id="IPR036249">
    <property type="entry name" value="Thioredoxin-like_sf"/>
</dbReference>
<dbReference type="Proteomes" id="UP000662821">
    <property type="component" value="Chromosome"/>
</dbReference>
<dbReference type="InterPro" id="IPR013740">
    <property type="entry name" value="Redoxin"/>
</dbReference>
<dbReference type="AlphaFoldDB" id="A0AAJ4T7P3"/>